<protein>
    <submittedName>
        <fullName evidence="6">ABC transporter ATP-binding protein</fullName>
    </submittedName>
</protein>
<dbReference type="GO" id="GO:0016020">
    <property type="term" value="C:membrane"/>
    <property type="evidence" value="ECO:0007669"/>
    <property type="project" value="InterPro"/>
</dbReference>
<keyword evidence="2" id="KW-0813">Transport</keyword>
<dbReference type="Pfam" id="PF14524">
    <property type="entry name" value="Wzt_C"/>
    <property type="match status" value="1"/>
</dbReference>
<dbReference type="PROSITE" id="PS50893">
    <property type="entry name" value="ABC_TRANSPORTER_2"/>
    <property type="match status" value="1"/>
</dbReference>
<evidence type="ECO:0000313" key="6">
    <source>
        <dbReference type="EMBL" id="RWX33853.1"/>
    </source>
</evidence>
<sequence>MSSDLLLEARGVSKSYSMSLSPRERFFEAVFGWTPDKPYHVVLENIDIEVRRGETLGIMGRNGAGKTTLLGILGNVIEPSSGSSITRYGRIAVLLAVGAGFNPQFTGRENAELFCSLMGLSSAETAARMGAIIAFAELDDYFDMPLRTYSSGMMARLGFACAIHVDADVIIIDETLAVGDASFRVRCYERIKHMQDNGQTFLLVSHSPNLIANFCTRTIVIEKGRKVFDGAPLDGLNVYKDIRENLAASKKSLPNGGTGSDLVAPKLRLENVRFNEVAGSDGVKRGILTCDLLSEATVPNPVVSFGIRNQEGIVICSYDSEHDVTQLKPMSTGGRTSLVFEFKNILLAGAYFISARVAERVGDVTLTLGTHHNIARFDVVGKGTNSGLVDLKAALTTATASHHDSAPEVAIR</sequence>
<gene>
    <name evidence="6" type="ORF">EHI47_07485</name>
</gene>
<dbReference type="RefSeq" id="WP_128401375.1">
    <property type="nucleotide sequence ID" value="NZ_SBHW01000022.1"/>
</dbReference>
<dbReference type="GO" id="GO:0016887">
    <property type="term" value="F:ATP hydrolysis activity"/>
    <property type="evidence" value="ECO:0007669"/>
    <property type="project" value="InterPro"/>
</dbReference>
<evidence type="ECO:0000313" key="7">
    <source>
        <dbReference type="Proteomes" id="UP000283817"/>
    </source>
</evidence>
<dbReference type="GO" id="GO:0005524">
    <property type="term" value="F:ATP binding"/>
    <property type="evidence" value="ECO:0007669"/>
    <property type="project" value="UniProtKB-KW"/>
</dbReference>
<dbReference type="InterPro" id="IPR017871">
    <property type="entry name" value="ABC_transporter-like_CS"/>
</dbReference>
<dbReference type="CDD" id="cd03220">
    <property type="entry name" value="ABC_KpsT_Wzt"/>
    <property type="match status" value="1"/>
</dbReference>
<dbReference type="InterPro" id="IPR050683">
    <property type="entry name" value="Bact_Polysacc_Export_ATP-bd"/>
</dbReference>
<dbReference type="Pfam" id="PF00005">
    <property type="entry name" value="ABC_tran"/>
    <property type="match status" value="1"/>
</dbReference>
<evidence type="ECO:0000256" key="3">
    <source>
        <dbReference type="ARBA" id="ARBA00022741"/>
    </source>
</evidence>
<dbReference type="EMBL" id="SBHX01000018">
    <property type="protein sequence ID" value="RWX33853.1"/>
    <property type="molecule type" value="Genomic_DNA"/>
</dbReference>
<dbReference type="SUPFAM" id="SSF52540">
    <property type="entry name" value="P-loop containing nucleoside triphosphate hydrolases"/>
    <property type="match status" value="1"/>
</dbReference>
<feature type="domain" description="ABC transporter" evidence="5">
    <location>
        <begin position="24"/>
        <end position="248"/>
    </location>
</feature>
<dbReference type="PANTHER" id="PTHR46743">
    <property type="entry name" value="TEICHOIC ACIDS EXPORT ATP-BINDING PROTEIN TAGH"/>
    <property type="match status" value="1"/>
</dbReference>
<evidence type="ECO:0000256" key="4">
    <source>
        <dbReference type="ARBA" id="ARBA00022840"/>
    </source>
</evidence>
<comment type="caution">
    <text evidence="6">The sequence shown here is derived from an EMBL/GenBank/DDBJ whole genome shotgun (WGS) entry which is preliminary data.</text>
</comment>
<dbReference type="InterPro" id="IPR003593">
    <property type="entry name" value="AAA+_ATPase"/>
</dbReference>
<dbReference type="InterPro" id="IPR027417">
    <property type="entry name" value="P-loop_NTPase"/>
</dbReference>
<dbReference type="GO" id="GO:0140359">
    <property type="term" value="F:ABC-type transporter activity"/>
    <property type="evidence" value="ECO:0007669"/>
    <property type="project" value="InterPro"/>
</dbReference>
<dbReference type="InterPro" id="IPR003439">
    <property type="entry name" value="ABC_transporter-like_ATP-bd"/>
</dbReference>
<evidence type="ECO:0000256" key="1">
    <source>
        <dbReference type="ARBA" id="ARBA00005417"/>
    </source>
</evidence>
<dbReference type="Gene3D" id="3.40.50.300">
    <property type="entry name" value="P-loop containing nucleotide triphosphate hydrolases"/>
    <property type="match status" value="1"/>
</dbReference>
<name>A0A444I6W4_RHILE</name>
<dbReference type="PANTHER" id="PTHR46743:SF2">
    <property type="entry name" value="TEICHOIC ACIDS EXPORT ATP-BINDING PROTEIN TAGH"/>
    <property type="match status" value="1"/>
</dbReference>
<dbReference type="SMART" id="SM00382">
    <property type="entry name" value="AAA"/>
    <property type="match status" value="1"/>
</dbReference>
<accession>A0A444I6W4</accession>
<dbReference type="Proteomes" id="UP000283817">
    <property type="component" value="Unassembled WGS sequence"/>
</dbReference>
<proteinExistence type="inferred from homology"/>
<keyword evidence="3" id="KW-0547">Nucleotide-binding</keyword>
<reference evidence="6 7" key="1">
    <citation type="submission" date="2019-01" db="EMBL/GenBank/DDBJ databases">
        <title>RHIZO-ID as a novel technology for direct rhizobia identification.</title>
        <authorList>
            <person name="De Meyer S.E."/>
        </authorList>
    </citation>
    <scope>NUCLEOTIDE SEQUENCE [LARGE SCALE GENOMIC DNA]</scope>
    <source>
        <strain evidence="6 7">WSM448</strain>
    </source>
</reference>
<organism evidence="6 7">
    <name type="scientific">Rhizobium leguminosarum</name>
    <dbReference type="NCBI Taxonomy" id="384"/>
    <lineage>
        <taxon>Bacteria</taxon>
        <taxon>Pseudomonadati</taxon>
        <taxon>Pseudomonadota</taxon>
        <taxon>Alphaproteobacteria</taxon>
        <taxon>Hyphomicrobiales</taxon>
        <taxon>Rhizobiaceae</taxon>
        <taxon>Rhizobium/Agrobacterium group</taxon>
        <taxon>Rhizobium</taxon>
    </lineage>
</organism>
<dbReference type="AlphaFoldDB" id="A0A444I6W4"/>
<dbReference type="Gene3D" id="2.70.50.60">
    <property type="entry name" value="abc- transporter (atp binding component) like domain"/>
    <property type="match status" value="1"/>
</dbReference>
<dbReference type="InterPro" id="IPR029439">
    <property type="entry name" value="Wzt_C"/>
</dbReference>
<dbReference type="PROSITE" id="PS00211">
    <property type="entry name" value="ABC_TRANSPORTER_1"/>
    <property type="match status" value="1"/>
</dbReference>
<keyword evidence="4 6" id="KW-0067">ATP-binding</keyword>
<evidence type="ECO:0000256" key="2">
    <source>
        <dbReference type="ARBA" id="ARBA00022448"/>
    </source>
</evidence>
<dbReference type="CDD" id="cd10147">
    <property type="entry name" value="Wzt_C-like"/>
    <property type="match status" value="1"/>
</dbReference>
<dbReference type="InterPro" id="IPR015860">
    <property type="entry name" value="ABC_transpr_TagH-like"/>
</dbReference>
<evidence type="ECO:0000259" key="5">
    <source>
        <dbReference type="PROSITE" id="PS50893"/>
    </source>
</evidence>
<comment type="similarity">
    <text evidence="1">Belongs to the ABC transporter superfamily.</text>
</comment>